<proteinExistence type="predicted"/>
<sequence>MIVLLKIWLEIVIQNILVSPSVFLSKAAMPLEGLENLPHAGEIALLRLKSIIELTKLWIESVIEILKAFPHFLTKKTIPPEVIAKLVGMFPALKSILQ</sequence>
<reference evidence="1" key="1">
    <citation type="submission" date="2022-01" db="EMBL/GenBank/DDBJ databases">
        <authorList>
            <person name="King R."/>
        </authorList>
    </citation>
    <scope>NUCLEOTIDE SEQUENCE</scope>
</reference>
<gene>
    <name evidence="1" type="ORF">PHYEVI_LOCUS3149</name>
</gene>
<evidence type="ECO:0000313" key="1">
    <source>
        <dbReference type="EMBL" id="CAG9856731.1"/>
    </source>
</evidence>
<dbReference type="AlphaFoldDB" id="A0A9N9TEA7"/>
<protein>
    <submittedName>
        <fullName evidence="1">Uncharacterized protein</fullName>
    </submittedName>
</protein>
<name>A0A9N9TEA7_PHYSR</name>
<organism evidence="1 2">
    <name type="scientific">Phyllotreta striolata</name>
    <name type="common">Striped flea beetle</name>
    <name type="synonym">Crioceris striolata</name>
    <dbReference type="NCBI Taxonomy" id="444603"/>
    <lineage>
        <taxon>Eukaryota</taxon>
        <taxon>Metazoa</taxon>
        <taxon>Ecdysozoa</taxon>
        <taxon>Arthropoda</taxon>
        <taxon>Hexapoda</taxon>
        <taxon>Insecta</taxon>
        <taxon>Pterygota</taxon>
        <taxon>Neoptera</taxon>
        <taxon>Endopterygota</taxon>
        <taxon>Coleoptera</taxon>
        <taxon>Polyphaga</taxon>
        <taxon>Cucujiformia</taxon>
        <taxon>Chrysomeloidea</taxon>
        <taxon>Chrysomelidae</taxon>
        <taxon>Galerucinae</taxon>
        <taxon>Alticini</taxon>
        <taxon>Phyllotreta</taxon>
    </lineage>
</organism>
<dbReference type="EMBL" id="OU900105">
    <property type="protein sequence ID" value="CAG9856731.1"/>
    <property type="molecule type" value="Genomic_DNA"/>
</dbReference>
<evidence type="ECO:0000313" key="2">
    <source>
        <dbReference type="Proteomes" id="UP001153712"/>
    </source>
</evidence>
<dbReference type="Proteomes" id="UP001153712">
    <property type="component" value="Chromosome 12"/>
</dbReference>
<accession>A0A9N9TEA7</accession>
<keyword evidence="2" id="KW-1185">Reference proteome</keyword>